<dbReference type="OMA" id="VYIDAMH"/>
<proteinExistence type="predicted"/>
<dbReference type="KEGG" id="dan:6496837"/>
<dbReference type="EMBL" id="CH902620">
    <property type="protein sequence ID" value="EDV32527.1"/>
    <property type="molecule type" value="Genomic_DNA"/>
</dbReference>
<evidence type="ECO:0000313" key="2">
    <source>
        <dbReference type="EMBL" id="EDV32527.1"/>
    </source>
</evidence>
<dbReference type="HOGENOM" id="CLU_1950986_0_0_1"/>
<keyword evidence="1" id="KW-0732">Signal</keyword>
<dbReference type="GeneID" id="6496837"/>
<organism evidence="2 3">
    <name type="scientific">Drosophila ananassae</name>
    <name type="common">Fruit fly</name>
    <dbReference type="NCBI Taxonomy" id="7217"/>
    <lineage>
        <taxon>Eukaryota</taxon>
        <taxon>Metazoa</taxon>
        <taxon>Ecdysozoa</taxon>
        <taxon>Arthropoda</taxon>
        <taxon>Hexapoda</taxon>
        <taxon>Insecta</taxon>
        <taxon>Pterygota</taxon>
        <taxon>Neoptera</taxon>
        <taxon>Endopterygota</taxon>
        <taxon>Diptera</taxon>
        <taxon>Brachycera</taxon>
        <taxon>Muscomorpha</taxon>
        <taxon>Ephydroidea</taxon>
        <taxon>Drosophilidae</taxon>
        <taxon>Drosophila</taxon>
        <taxon>Sophophora</taxon>
    </lineage>
</organism>
<name>B3MKE3_DROAN</name>
<dbReference type="STRING" id="7217.B3MKE3"/>
<dbReference type="AlphaFoldDB" id="B3MKE3"/>
<evidence type="ECO:0000256" key="1">
    <source>
        <dbReference type="SAM" id="SignalP"/>
    </source>
</evidence>
<sequence>MIAVAQWVASLSAGLLISSQTLRILKTVNEQEPTARITGQVQTAAVISQDSEGPEVLGSEQLSAALQHLMSSDNNSSHVYIDAMHNPSARGKQDYALGSETLNRMLEDIMTPSGHENRRSLSFEPAVQA</sequence>
<feature type="chain" id="PRO_5002790863" evidence="1">
    <location>
        <begin position="20"/>
        <end position="129"/>
    </location>
</feature>
<accession>B3MKE3</accession>
<keyword evidence="3" id="KW-1185">Reference proteome</keyword>
<dbReference type="eggNOG" id="ENOG502T9AV">
    <property type="taxonomic scope" value="Eukaryota"/>
</dbReference>
<reference evidence="2 3" key="1">
    <citation type="journal article" date="2007" name="Nature">
        <title>Evolution of genes and genomes on the Drosophila phylogeny.</title>
        <authorList>
            <consortium name="Drosophila 12 Genomes Consortium"/>
            <person name="Clark A.G."/>
            <person name="Eisen M.B."/>
            <person name="Smith D.R."/>
            <person name="Bergman C.M."/>
            <person name="Oliver B."/>
            <person name="Markow T.A."/>
            <person name="Kaufman T.C."/>
            <person name="Kellis M."/>
            <person name="Gelbart W."/>
            <person name="Iyer V.N."/>
            <person name="Pollard D.A."/>
            <person name="Sackton T.B."/>
            <person name="Larracuente A.M."/>
            <person name="Singh N.D."/>
            <person name="Abad J.P."/>
            <person name="Abt D.N."/>
            <person name="Adryan B."/>
            <person name="Aguade M."/>
            <person name="Akashi H."/>
            <person name="Anderson W.W."/>
            <person name="Aquadro C.F."/>
            <person name="Ardell D.H."/>
            <person name="Arguello R."/>
            <person name="Artieri C.G."/>
            <person name="Barbash D.A."/>
            <person name="Barker D."/>
            <person name="Barsanti P."/>
            <person name="Batterham P."/>
            <person name="Batzoglou S."/>
            <person name="Begun D."/>
            <person name="Bhutkar A."/>
            <person name="Blanco E."/>
            <person name="Bosak S.A."/>
            <person name="Bradley R.K."/>
            <person name="Brand A.D."/>
            <person name="Brent M.R."/>
            <person name="Brooks A.N."/>
            <person name="Brown R.H."/>
            <person name="Butlin R.K."/>
            <person name="Caggese C."/>
            <person name="Calvi B.R."/>
            <person name="Bernardo de Carvalho A."/>
            <person name="Caspi A."/>
            <person name="Castrezana S."/>
            <person name="Celniker S.E."/>
            <person name="Chang J.L."/>
            <person name="Chapple C."/>
            <person name="Chatterji S."/>
            <person name="Chinwalla A."/>
            <person name="Civetta A."/>
            <person name="Clifton S.W."/>
            <person name="Comeron J.M."/>
            <person name="Costello J.C."/>
            <person name="Coyne J.A."/>
            <person name="Daub J."/>
            <person name="David R.G."/>
            <person name="Delcher A.L."/>
            <person name="Delehaunty K."/>
            <person name="Do C.B."/>
            <person name="Ebling H."/>
            <person name="Edwards K."/>
            <person name="Eickbush T."/>
            <person name="Evans J.D."/>
            <person name="Filipski A."/>
            <person name="Findeiss S."/>
            <person name="Freyhult E."/>
            <person name="Fulton L."/>
            <person name="Fulton R."/>
            <person name="Garcia A.C."/>
            <person name="Gardiner A."/>
            <person name="Garfield D.A."/>
            <person name="Garvin B.E."/>
            <person name="Gibson G."/>
            <person name="Gilbert D."/>
            <person name="Gnerre S."/>
            <person name="Godfrey J."/>
            <person name="Good R."/>
            <person name="Gotea V."/>
            <person name="Gravely B."/>
            <person name="Greenberg A.J."/>
            <person name="Griffiths-Jones S."/>
            <person name="Gross S."/>
            <person name="Guigo R."/>
            <person name="Gustafson E.A."/>
            <person name="Haerty W."/>
            <person name="Hahn M.W."/>
            <person name="Halligan D.L."/>
            <person name="Halpern A.L."/>
            <person name="Halter G.M."/>
            <person name="Han M.V."/>
            <person name="Heger A."/>
            <person name="Hillier L."/>
            <person name="Hinrichs A.S."/>
            <person name="Holmes I."/>
            <person name="Hoskins R.A."/>
            <person name="Hubisz M.J."/>
            <person name="Hultmark D."/>
            <person name="Huntley M.A."/>
            <person name="Jaffe D.B."/>
            <person name="Jagadeeshan S."/>
            <person name="Jeck W.R."/>
            <person name="Johnson J."/>
            <person name="Jones C.D."/>
            <person name="Jordan W.C."/>
            <person name="Karpen G.H."/>
            <person name="Kataoka E."/>
            <person name="Keightley P.D."/>
            <person name="Kheradpour P."/>
            <person name="Kirkness E.F."/>
            <person name="Koerich L.B."/>
            <person name="Kristiansen K."/>
            <person name="Kudrna D."/>
            <person name="Kulathinal R.J."/>
            <person name="Kumar S."/>
            <person name="Kwok R."/>
            <person name="Lander E."/>
            <person name="Langley C.H."/>
            <person name="Lapoint R."/>
            <person name="Lazzaro B.P."/>
            <person name="Lee S.J."/>
            <person name="Levesque L."/>
            <person name="Li R."/>
            <person name="Lin C.F."/>
            <person name="Lin M.F."/>
            <person name="Lindblad-Toh K."/>
            <person name="Llopart A."/>
            <person name="Long M."/>
            <person name="Low L."/>
            <person name="Lozovsky E."/>
            <person name="Lu J."/>
            <person name="Luo M."/>
            <person name="Machado C.A."/>
            <person name="Makalowski W."/>
            <person name="Marzo M."/>
            <person name="Matsuda M."/>
            <person name="Matzkin L."/>
            <person name="McAllister B."/>
            <person name="McBride C.S."/>
            <person name="McKernan B."/>
            <person name="McKernan K."/>
            <person name="Mendez-Lago M."/>
            <person name="Minx P."/>
            <person name="Mollenhauer M.U."/>
            <person name="Montooth K."/>
            <person name="Mount S.M."/>
            <person name="Mu X."/>
            <person name="Myers E."/>
            <person name="Negre B."/>
            <person name="Newfeld S."/>
            <person name="Nielsen R."/>
            <person name="Noor M.A."/>
            <person name="O'Grady P."/>
            <person name="Pachter L."/>
            <person name="Papaceit M."/>
            <person name="Parisi M.J."/>
            <person name="Parisi M."/>
            <person name="Parts L."/>
            <person name="Pedersen J.S."/>
            <person name="Pesole G."/>
            <person name="Phillippy A.M."/>
            <person name="Ponting C.P."/>
            <person name="Pop M."/>
            <person name="Porcelli D."/>
            <person name="Powell J.R."/>
            <person name="Prohaska S."/>
            <person name="Pruitt K."/>
            <person name="Puig M."/>
            <person name="Quesneville H."/>
            <person name="Ram K.R."/>
            <person name="Rand D."/>
            <person name="Rasmussen M.D."/>
            <person name="Reed L.K."/>
            <person name="Reenan R."/>
            <person name="Reily A."/>
            <person name="Remington K.A."/>
            <person name="Rieger T.T."/>
            <person name="Ritchie M.G."/>
            <person name="Robin C."/>
            <person name="Rogers Y.H."/>
            <person name="Rohde C."/>
            <person name="Rozas J."/>
            <person name="Rubenfield M.J."/>
            <person name="Ruiz A."/>
            <person name="Russo S."/>
            <person name="Salzberg S.L."/>
            <person name="Sanchez-Gracia A."/>
            <person name="Saranga D.J."/>
            <person name="Sato H."/>
            <person name="Schaeffer S.W."/>
            <person name="Schatz M.C."/>
            <person name="Schlenke T."/>
            <person name="Schwartz R."/>
            <person name="Segarra C."/>
            <person name="Singh R.S."/>
            <person name="Sirot L."/>
            <person name="Sirota M."/>
            <person name="Sisneros N.B."/>
            <person name="Smith C.D."/>
            <person name="Smith T.F."/>
            <person name="Spieth J."/>
            <person name="Stage D.E."/>
            <person name="Stark A."/>
            <person name="Stephan W."/>
            <person name="Strausberg R.L."/>
            <person name="Strempel S."/>
            <person name="Sturgill D."/>
            <person name="Sutton G."/>
            <person name="Sutton G.G."/>
            <person name="Tao W."/>
            <person name="Teichmann S."/>
            <person name="Tobari Y.N."/>
            <person name="Tomimura Y."/>
            <person name="Tsolas J.M."/>
            <person name="Valente V.L."/>
            <person name="Venter E."/>
            <person name="Venter J.C."/>
            <person name="Vicario S."/>
            <person name="Vieira F.G."/>
            <person name="Vilella A.J."/>
            <person name="Villasante A."/>
            <person name="Walenz B."/>
            <person name="Wang J."/>
            <person name="Wasserman M."/>
            <person name="Watts T."/>
            <person name="Wilson D."/>
            <person name="Wilson R.K."/>
            <person name="Wing R.A."/>
            <person name="Wolfner M.F."/>
            <person name="Wong A."/>
            <person name="Wong G.K."/>
            <person name="Wu C.I."/>
            <person name="Wu G."/>
            <person name="Yamamoto D."/>
            <person name="Yang H.P."/>
            <person name="Yang S.P."/>
            <person name="Yorke J.A."/>
            <person name="Yoshida K."/>
            <person name="Zdobnov E."/>
            <person name="Zhang P."/>
            <person name="Zhang Y."/>
            <person name="Zimin A.V."/>
            <person name="Baldwin J."/>
            <person name="Abdouelleil A."/>
            <person name="Abdulkadir J."/>
            <person name="Abebe A."/>
            <person name="Abera B."/>
            <person name="Abreu J."/>
            <person name="Acer S.C."/>
            <person name="Aftuck L."/>
            <person name="Alexander A."/>
            <person name="An P."/>
            <person name="Anderson E."/>
            <person name="Anderson S."/>
            <person name="Arachi H."/>
            <person name="Azer M."/>
            <person name="Bachantsang P."/>
            <person name="Barry A."/>
            <person name="Bayul T."/>
            <person name="Berlin A."/>
            <person name="Bessette D."/>
            <person name="Bloom T."/>
            <person name="Blye J."/>
            <person name="Boguslavskiy L."/>
            <person name="Bonnet C."/>
            <person name="Boukhgalter B."/>
            <person name="Bourzgui I."/>
            <person name="Brown A."/>
            <person name="Cahill P."/>
            <person name="Channer S."/>
            <person name="Cheshatsang Y."/>
            <person name="Chuda L."/>
            <person name="Citroen M."/>
            <person name="Collymore A."/>
            <person name="Cooke P."/>
            <person name="Costello M."/>
            <person name="D'Aco K."/>
            <person name="Daza R."/>
            <person name="De Haan G."/>
            <person name="DeGray S."/>
            <person name="DeMaso C."/>
            <person name="Dhargay N."/>
            <person name="Dooley K."/>
            <person name="Dooley E."/>
            <person name="Doricent M."/>
            <person name="Dorje P."/>
            <person name="Dorjee K."/>
            <person name="Dupes A."/>
            <person name="Elong R."/>
            <person name="Falk J."/>
            <person name="Farina A."/>
            <person name="Faro S."/>
            <person name="Ferguson D."/>
            <person name="Fisher S."/>
            <person name="Foley C.D."/>
            <person name="Franke A."/>
            <person name="Friedrich D."/>
            <person name="Gadbois L."/>
            <person name="Gearin G."/>
            <person name="Gearin C.R."/>
            <person name="Giannoukos G."/>
            <person name="Goode T."/>
            <person name="Graham J."/>
            <person name="Grandbois E."/>
            <person name="Grewal S."/>
            <person name="Gyaltsen K."/>
            <person name="Hafez N."/>
            <person name="Hagos B."/>
            <person name="Hall J."/>
            <person name="Henson C."/>
            <person name="Hollinger A."/>
            <person name="Honan T."/>
            <person name="Huard M.D."/>
            <person name="Hughes L."/>
            <person name="Hurhula B."/>
            <person name="Husby M.E."/>
            <person name="Kamat A."/>
            <person name="Kanga B."/>
            <person name="Kashin S."/>
            <person name="Khazanovich D."/>
            <person name="Kisner P."/>
            <person name="Lance K."/>
            <person name="Lara M."/>
            <person name="Lee W."/>
            <person name="Lennon N."/>
            <person name="Letendre F."/>
            <person name="LeVine R."/>
            <person name="Lipovsky A."/>
            <person name="Liu X."/>
            <person name="Liu J."/>
            <person name="Liu S."/>
            <person name="Lokyitsang T."/>
            <person name="Lokyitsang Y."/>
            <person name="Lubonja R."/>
            <person name="Lui A."/>
            <person name="MacDonald P."/>
            <person name="Magnisalis V."/>
            <person name="Maru K."/>
            <person name="Matthews C."/>
            <person name="McCusker W."/>
            <person name="McDonough S."/>
            <person name="Mehta T."/>
            <person name="Meldrim J."/>
            <person name="Meneus L."/>
            <person name="Mihai O."/>
            <person name="Mihalev A."/>
            <person name="Mihova T."/>
            <person name="Mittelman R."/>
            <person name="Mlenga V."/>
            <person name="Montmayeur A."/>
            <person name="Mulrain L."/>
            <person name="Navidi A."/>
            <person name="Naylor J."/>
            <person name="Negash T."/>
            <person name="Nguyen T."/>
            <person name="Nguyen N."/>
            <person name="Nicol R."/>
            <person name="Norbu C."/>
            <person name="Norbu N."/>
            <person name="Novod N."/>
            <person name="O'Neill B."/>
            <person name="Osman S."/>
            <person name="Markiewicz E."/>
            <person name="Oyono O.L."/>
            <person name="Patti C."/>
            <person name="Phunkhang P."/>
            <person name="Pierre F."/>
            <person name="Priest M."/>
            <person name="Raghuraman S."/>
            <person name="Rege F."/>
            <person name="Reyes R."/>
            <person name="Rise C."/>
            <person name="Rogov P."/>
            <person name="Ross K."/>
            <person name="Ryan E."/>
            <person name="Settipalli S."/>
            <person name="Shea T."/>
            <person name="Sherpa N."/>
            <person name="Shi L."/>
            <person name="Shih D."/>
            <person name="Sparrow T."/>
            <person name="Spaulding J."/>
            <person name="Stalker J."/>
            <person name="Stange-Thomann N."/>
            <person name="Stavropoulos S."/>
            <person name="Stone C."/>
            <person name="Strader C."/>
            <person name="Tesfaye S."/>
            <person name="Thomson T."/>
            <person name="Thoulutsang Y."/>
            <person name="Thoulutsang D."/>
            <person name="Topham K."/>
            <person name="Topping I."/>
            <person name="Tsamla T."/>
            <person name="Vassiliev H."/>
            <person name="Vo A."/>
            <person name="Wangchuk T."/>
            <person name="Wangdi T."/>
            <person name="Weiand M."/>
            <person name="Wilkinson J."/>
            <person name="Wilson A."/>
            <person name="Yadav S."/>
            <person name="Young G."/>
            <person name="Yu Q."/>
            <person name="Zembek L."/>
            <person name="Zhong D."/>
            <person name="Zimmer A."/>
            <person name="Zwirko Z."/>
            <person name="Jaffe D.B."/>
            <person name="Alvarez P."/>
            <person name="Brockman W."/>
            <person name="Butler J."/>
            <person name="Chin C."/>
            <person name="Gnerre S."/>
            <person name="Grabherr M."/>
            <person name="Kleber M."/>
            <person name="Mauceli E."/>
            <person name="MacCallum I."/>
        </authorList>
    </citation>
    <scope>NUCLEOTIDE SEQUENCE [LARGE SCALE GENOMIC DNA]</scope>
    <source>
        <strain evidence="3">Tucson 14024-0371.13</strain>
    </source>
</reference>
<dbReference type="InParanoid" id="B3MKE3"/>
<feature type="signal peptide" evidence="1">
    <location>
        <begin position="1"/>
        <end position="19"/>
    </location>
</feature>
<dbReference type="PhylomeDB" id="B3MKE3"/>
<dbReference type="OrthoDB" id="7864472at2759"/>
<gene>
    <name evidence="2" type="primary">Dana\GF14009</name>
    <name evidence="2" type="synonym">dana_GLEANR_14770</name>
    <name evidence="2" type="ORF">GF14009</name>
</gene>
<dbReference type="Proteomes" id="UP000007801">
    <property type="component" value="Unassembled WGS sequence"/>
</dbReference>
<protein>
    <submittedName>
        <fullName evidence="2">Uncharacterized protein, isoform A</fullName>
    </submittedName>
</protein>
<evidence type="ECO:0000313" key="3">
    <source>
        <dbReference type="Proteomes" id="UP000007801"/>
    </source>
</evidence>